<comment type="caution">
    <text evidence="1">The sequence shown here is derived from an EMBL/GenBank/DDBJ whole genome shotgun (WGS) entry which is preliminary data.</text>
</comment>
<gene>
    <name evidence="1" type="ORF">S01H1_79127</name>
</gene>
<organism evidence="1">
    <name type="scientific">marine sediment metagenome</name>
    <dbReference type="NCBI Taxonomy" id="412755"/>
    <lineage>
        <taxon>unclassified sequences</taxon>
        <taxon>metagenomes</taxon>
        <taxon>ecological metagenomes</taxon>
    </lineage>
</organism>
<reference evidence="1" key="1">
    <citation type="journal article" date="2014" name="Front. Microbiol.">
        <title>High frequency of phylogenetically diverse reductive dehalogenase-homologous genes in deep subseafloor sedimentary metagenomes.</title>
        <authorList>
            <person name="Kawai M."/>
            <person name="Futagami T."/>
            <person name="Toyoda A."/>
            <person name="Takaki Y."/>
            <person name="Nishi S."/>
            <person name="Hori S."/>
            <person name="Arai W."/>
            <person name="Tsubouchi T."/>
            <person name="Morono Y."/>
            <person name="Uchiyama I."/>
            <person name="Ito T."/>
            <person name="Fujiyama A."/>
            <person name="Inagaki F."/>
            <person name="Takami H."/>
        </authorList>
    </citation>
    <scope>NUCLEOTIDE SEQUENCE</scope>
    <source>
        <strain evidence="1">Expedition CK06-06</strain>
    </source>
</reference>
<protein>
    <submittedName>
        <fullName evidence="1">Uncharacterized protein</fullName>
    </submittedName>
</protein>
<proteinExistence type="predicted"/>
<evidence type="ECO:0000313" key="1">
    <source>
        <dbReference type="EMBL" id="GAG50530.1"/>
    </source>
</evidence>
<sequence length="76" mass="8667">MHIRPDLGTHYIFTDMTIVQARRAHRFAIAKTSSRQLDEAELIQQEILAEAKHVFTLSDWCRESIVSDCGVPKGKV</sequence>
<accession>X0Y453</accession>
<name>X0Y453_9ZZZZ</name>
<feature type="non-terminal residue" evidence="1">
    <location>
        <position position="76"/>
    </location>
</feature>
<dbReference type="AlphaFoldDB" id="X0Y453"/>
<dbReference type="EMBL" id="BARS01053310">
    <property type="protein sequence ID" value="GAG50530.1"/>
    <property type="molecule type" value="Genomic_DNA"/>
</dbReference>